<dbReference type="SMART" id="SM01236">
    <property type="entry name" value="Haem_oxygenase_2"/>
    <property type="match status" value="1"/>
</dbReference>
<evidence type="ECO:0000313" key="1">
    <source>
        <dbReference type="EMBL" id="BFP55163.1"/>
    </source>
</evidence>
<organism evidence="1">
    <name type="scientific">Streptomyces sp. CMC78</name>
    <dbReference type="NCBI Taxonomy" id="3231512"/>
    <lineage>
        <taxon>Bacteria</taxon>
        <taxon>Bacillati</taxon>
        <taxon>Actinomycetota</taxon>
        <taxon>Actinomycetes</taxon>
        <taxon>Kitasatosporales</taxon>
        <taxon>Streptomycetaceae</taxon>
        <taxon>Streptomyces</taxon>
    </lineage>
</organism>
<dbReference type="SUPFAM" id="SSF48613">
    <property type="entry name" value="Heme oxygenase-like"/>
    <property type="match status" value="1"/>
</dbReference>
<name>A0AB33KNE8_9ACTN</name>
<proteinExistence type="predicted"/>
<protein>
    <recommendedName>
        <fullName evidence="2">Iron-containing redox enzyme family protein</fullName>
    </recommendedName>
</protein>
<gene>
    <name evidence="1" type="ORF">SCMC78_49700</name>
</gene>
<reference evidence="1" key="1">
    <citation type="submission" date="2024-07" db="EMBL/GenBank/DDBJ databases">
        <title>Complete genome sequences of cellulolytic bacteria, Kitasatospora sp. CMC57 and Streptomyces sp. CMC78, isolated from Japanese agricultural soil.</title>
        <authorList>
            <person name="Hashimoto T."/>
            <person name="Ito M."/>
            <person name="Iwamoto M."/>
            <person name="Fukahori D."/>
            <person name="Shoda T."/>
            <person name="Sakoda M."/>
            <person name="Morohoshi T."/>
            <person name="Mitsuboshi M."/>
            <person name="Nishizawa T."/>
        </authorList>
    </citation>
    <scope>NUCLEOTIDE SEQUENCE</scope>
    <source>
        <strain evidence="1">CMC78</strain>
    </source>
</reference>
<dbReference type="InterPro" id="IPR016084">
    <property type="entry name" value="Haem_Oase-like_multi-hlx"/>
</dbReference>
<dbReference type="RefSeq" id="WP_398690120.1">
    <property type="nucleotide sequence ID" value="NZ_AP035884.1"/>
</dbReference>
<evidence type="ECO:0008006" key="2">
    <source>
        <dbReference type="Google" id="ProtNLM"/>
    </source>
</evidence>
<dbReference type="Gene3D" id="1.20.910.10">
    <property type="entry name" value="Heme oxygenase-like"/>
    <property type="match status" value="1"/>
</dbReference>
<dbReference type="KEGG" id="stcm:SCMC78_49700"/>
<dbReference type="EMBL" id="AP035884">
    <property type="protein sequence ID" value="BFP55163.1"/>
    <property type="molecule type" value="Genomic_DNA"/>
</dbReference>
<accession>A0AB33KNE8</accession>
<dbReference type="Pfam" id="PF14518">
    <property type="entry name" value="Haem_oxygenas_2"/>
    <property type="match status" value="1"/>
</dbReference>
<dbReference type="AlphaFoldDB" id="A0AB33KNE8"/>
<sequence length="254" mass="27371">MSAPAPASASASLGRTGASARLRVKLLLLEPEFREATHHMWRADGLLSRYRTYLCTMHAVIRASVPLMELALRRARQRACSGDPLAAPLAAYLEEHIREEAGHDDWLLDDLRAAGGTPEDALGPLPSPLIASLVGSQYYWIEHHHPVALLGYIAVLEGYAPAPGLTGRIARLTGLPAAALRTVREHSVLDTEHLDELYALLDRLPLGREREAAVAVSALHSLDALTRLFVRLGRSAPAPPLRGAGPVPPMGVTP</sequence>